<keyword evidence="3" id="KW-1185">Reference proteome</keyword>
<feature type="compositionally biased region" description="Pro residues" evidence="1">
    <location>
        <begin position="63"/>
        <end position="74"/>
    </location>
</feature>
<feature type="compositionally biased region" description="Basic residues" evidence="1">
    <location>
        <begin position="16"/>
        <end position="31"/>
    </location>
</feature>
<protein>
    <submittedName>
        <fullName evidence="2">Uncharacterized protein</fullName>
    </submittedName>
</protein>
<gene>
    <name evidence="2" type="ORF">PAPYR_6253</name>
</gene>
<sequence>MQGSSTPTVSVGSGAQKRRANKKVRRKRHRQMLALARKEEQKENDDSSCSDSDEAGPIQPTAPIVPPPSCPPPNLEFSLPAKHLINSRDIILAEDETPSLLHPMTETRSQRPPPDRKQHTGLRCRKCFALLVRDEDFDLVNTLLVVNPVVFTKKAAWEGLIIRAGKIFCQNMHQVGVQERVALLGESRMTAVLQKAKTTWQQNFVENPAFANSEKLVNKLRLTDGRLVPVPGQEGGISSEPCPGGQARP</sequence>
<feature type="compositionally biased region" description="Low complexity" evidence="1">
    <location>
        <begin position="1"/>
        <end position="14"/>
    </location>
</feature>
<organism evidence="2 3">
    <name type="scientific">Paratrimastix pyriformis</name>
    <dbReference type="NCBI Taxonomy" id="342808"/>
    <lineage>
        <taxon>Eukaryota</taxon>
        <taxon>Metamonada</taxon>
        <taxon>Preaxostyla</taxon>
        <taxon>Paratrimastigidae</taxon>
        <taxon>Paratrimastix</taxon>
    </lineage>
</organism>
<accession>A0ABQ8UK97</accession>
<evidence type="ECO:0000313" key="2">
    <source>
        <dbReference type="EMBL" id="KAJ4458132.1"/>
    </source>
</evidence>
<feature type="compositionally biased region" description="Basic and acidic residues" evidence="1">
    <location>
        <begin position="36"/>
        <end position="45"/>
    </location>
</feature>
<reference evidence="2" key="1">
    <citation type="journal article" date="2022" name="bioRxiv">
        <title>Genomics of Preaxostyla Flagellates Illuminates Evolutionary Transitions and the Path Towards Mitochondrial Loss.</title>
        <authorList>
            <person name="Novak L.V.F."/>
            <person name="Treitli S.C."/>
            <person name="Pyrih J."/>
            <person name="Halakuc P."/>
            <person name="Pipaliya S.V."/>
            <person name="Vacek V."/>
            <person name="Brzon O."/>
            <person name="Soukal P."/>
            <person name="Eme L."/>
            <person name="Dacks J.B."/>
            <person name="Karnkowska A."/>
            <person name="Elias M."/>
            <person name="Hampl V."/>
        </authorList>
    </citation>
    <scope>NUCLEOTIDE SEQUENCE</scope>
    <source>
        <strain evidence="2">RCP-MX</strain>
    </source>
</reference>
<feature type="region of interest" description="Disordered" evidence="1">
    <location>
        <begin position="229"/>
        <end position="249"/>
    </location>
</feature>
<feature type="region of interest" description="Disordered" evidence="1">
    <location>
        <begin position="1"/>
        <end position="76"/>
    </location>
</feature>
<comment type="caution">
    <text evidence="2">The sequence shown here is derived from an EMBL/GenBank/DDBJ whole genome shotgun (WGS) entry which is preliminary data.</text>
</comment>
<evidence type="ECO:0000313" key="3">
    <source>
        <dbReference type="Proteomes" id="UP001141327"/>
    </source>
</evidence>
<dbReference type="Proteomes" id="UP001141327">
    <property type="component" value="Unassembled WGS sequence"/>
</dbReference>
<name>A0ABQ8UK97_9EUKA</name>
<dbReference type="EMBL" id="JAPMOS010000034">
    <property type="protein sequence ID" value="KAJ4458132.1"/>
    <property type="molecule type" value="Genomic_DNA"/>
</dbReference>
<proteinExistence type="predicted"/>
<evidence type="ECO:0000256" key="1">
    <source>
        <dbReference type="SAM" id="MobiDB-lite"/>
    </source>
</evidence>